<dbReference type="HOGENOM" id="CLU_031314_1_0_1"/>
<proteinExistence type="predicted"/>
<sequence length="100" mass="11018">FASLAVNAGGQVWTLDHTDSDNYFAGICAVVGFGPYDYRRSAKLVIDLGNESVAFELPPAVPLFLPSAIFSHYNTRIMGGDEQRGSLVFWTSGRLFQWVD</sequence>
<reference evidence="2" key="2">
    <citation type="submission" date="2015-01" db="EMBL/GenBank/DDBJ databases">
        <title>Evolutionary Origins and Diversification of the Mycorrhizal Mutualists.</title>
        <authorList>
            <consortium name="DOE Joint Genome Institute"/>
            <consortium name="Mycorrhizal Genomics Consortium"/>
            <person name="Kohler A."/>
            <person name="Kuo A."/>
            <person name="Nagy L.G."/>
            <person name="Floudas D."/>
            <person name="Copeland A."/>
            <person name="Barry K.W."/>
            <person name="Cichocki N."/>
            <person name="Veneault-Fourrey C."/>
            <person name="LaButti K."/>
            <person name="Lindquist E.A."/>
            <person name="Lipzen A."/>
            <person name="Lundell T."/>
            <person name="Morin E."/>
            <person name="Murat C."/>
            <person name="Riley R."/>
            <person name="Ohm R."/>
            <person name="Sun H."/>
            <person name="Tunlid A."/>
            <person name="Henrissat B."/>
            <person name="Grigoriev I.V."/>
            <person name="Hibbett D.S."/>
            <person name="Martin F."/>
        </authorList>
    </citation>
    <scope>NUCLEOTIDE SEQUENCE [LARGE SCALE GENOMIC DNA]</scope>
    <source>
        <strain evidence="2">MUT 4182</strain>
    </source>
</reference>
<evidence type="ECO:0000313" key="1">
    <source>
        <dbReference type="EMBL" id="KIO29431.1"/>
    </source>
</evidence>
<keyword evidence="2" id="KW-1185">Reference proteome</keyword>
<gene>
    <name evidence="1" type="ORF">M407DRAFT_53009</name>
</gene>
<dbReference type="STRING" id="1051891.A0A0C3QN61"/>
<dbReference type="EMBL" id="KN822983">
    <property type="protein sequence ID" value="KIO29431.1"/>
    <property type="molecule type" value="Genomic_DNA"/>
</dbReference>
<dbReference type="AlphaFoldDB" id="A0A0C3QN61"/>
<dbReference type="Proteomes" id="UP000054248">
    <property type="component" value="Unassembled WGS sequence"/>
</dbReference>
<feature type="non-terminal residue" evidence="1">
    <location>
        <position position="100"/>
    </location>
</feature>
<feature type="non-terminal residue" evidence="1">
    <location>
        <position position="1"/>
    </location>
</feature>
<accession>A0A0C3QN61</accession>
<organism evidence="1 2">
    <name type="scientific">Tulasnella calospora MUT 4182</name>
    <dbReference type="NCBI Taxonomy" id="1051891"/>
    <lineage>
        <taxon>Eukaryota</taxon>
        <taxon>Fungi</taxon>
        <taxon>Dikarya</taxon>
        <taxon>Basidiomycota</taxon>
        <taxon>Agaricomycotina</taxon>
        <taxon>Agaricomycetes</taxon>
        <taxon>Cantharellales</taxon>
        <taxon>Tulasnellaceae</taxon>
        <taxon>Tulasnella</taxon>
    </lineage>
</organism>
<protein>
    <submittedName>
        <fullName evidence="1">Uncharacterized protein</fullName>
    </submittedName>
</protein>
<evidence type="ECO:0000313" key="2">
    <source>
        <dbReference type="Proteomes" id="UP000054248"/>
    </source>
</evidence>
<reference evidence="1 2" key="1">
    <citation type="submission" date="2014-04" db="EMBL/GenBank/DDBJ databases">
        <authorList>
            <consortium name="DOE Joint Genome Institute"/>
            <person name="Kuo A."/>
            <person name="Girlanda M."/>
            <person name="Perotto S."/>
            <person name="Kohler A."/>
            <person name="Nagy L.G."/>
            <person name="Floudas D."/>
            <person name="Copeland A."/>
            <person name="Barry K.W."/>
            <person name="Cichocki N."/>
            <person name="Veneault-Fourrey C."/>
            <person name="LaButti K."/>
            <person name="Lindquist E.A."/>
            <person name="Lipzen A."/>
            <person name="Lundell T."/>
            <person name="Morin E."/>
            <person name="Murat C."/>
            <person name="Sun H."/>
            <person name="Tunlid A."/>
            <person name="Henrissat B."/>
            <person name="Grigoriev I.V."/>
            <person name="Hibbett D.S."/>
            <person name="Martin F."/>
            <person name="Nordberg H.P."/>
            <person name="Cantor M.N."/>
            <person name="Hua S.X."/>
        </authorList>
    </citation>
    <scope>NUCLEOTIDE SEQUENCE [LARGE SCALE GENOMIC DNA]</scope>
    <source>
        <strain evidence="1 2">MUT 4182</strain>
    </source>
</reference>
<name>A0A0C3QN61_9AGAM</name>
<dbReference type="OrthoDB" id="3030671at2759"/>